<comment type="caution">
    <text evidence="1">The sequence shown here is derived from an EMBL/GenBank/DDBJ whole genome shotgun (WGS) entry which is preliminary data.</text>
</comment>
<dbReference type="STRING" id="29349.CLOTH_10470"/>
<evidence type="ECO:0000313" key="2">
    <source>
        <dbReference type="Proteomes" id="UP000190140"/>
    </source>
</evidence>
<proteinExistence type="predicted"/>
<reference evidence="1 2" key="1">
    <citation type="submission" date="2017-03" db="EMBL/GenBank/DDBJ databases">
        <title>Genome sequence of Clostridium thermoalcaliphilum DSM 7309.</title>
        <authorList>
            <person name="Poehlein A."/>
            <person name="Daniel R."/>
        </authorList>
    </citation>
    <scope>NUCLEOTIDE SEQUENCE [LARGE SCALE GENOMIC DNA]</scope>
    <source>
        <strain evidence="1 2">DSM 7309</strain>
    </source>
</reference>
<evidence type="ECO:0000313" key="1">
    <source>
        <dbReference type="EMBL" id="OPJ55869.1"/>
    </source>
</evidence>
<sequence length="300" mass="35302">MDKVDLEIEYININDKDYFSYRLIDYNDDIIMHEVLENICIEEINLMKEKIKKIKFLSNVDNSKITTILNIKAKNSSNSKWEKQFITITIIVPLLGVQLNTIIETAIVESYSTFKSELEKLFHKIEKKILFRQGKIEEINKYEYLILNEEPLRIILSLIMQYCKEKYIANENLVFNTNSKITVEIKNLTNNKVEEIYLLKDGIIKTLDYDVSIERILSTASDKKLENMKNYLVVDNVINHATLISFNTGIMSIVMNVKDEMKNLIYRFIYNTNVVDFIENFYVLNDNENSIIIGMRRVND</sequence>
<dbReference type="AlphaFoldDB" id="A0A1V4I7K0"/>
<dbReference type="Proteomes" id="UP000190140">
    <property type="component" value="Unassembled WGS sequence"/>
</dbReference>
<protein>
    <submittedName>
        <fullName evidence="1">Uncharacterized protein</fullName>
    </submittedName>
</protein>
<dbReference type="OrthoDB" id="9770030at2"/>
<gene>
    <name evidence="1" type="ORF">CLOTH_10470</name>
</gene>
<keyword evidence="2" id="KW-1185">Reference proteome</keyword>
<dbReference type="EMBL" id="MZGW01000003">
    <property type="protein sequence ID" value="OPJ55869.1"/>
    <property type="molecule type" value="Genomic_DNA"/>
</dbReference>
<name>A0A1V4I7K0_9FIRM</name>
<organism evidence="1 2">
    <name type="scientific">Alkalithermobacter paradoxus</name>
    <dbReference type="NCBI Taxonomy" id="29349"/>
    <lineage>
        <taxon>Bacteria</taxon>
        <taxon>Bacillati</taxon>
        <taxon>Bacillota</taxon>
        <taxon>Clostridia</taxon>
        <taxon>Peptostreptococcales</taxon>
        <taxon>Tepidibacteraceae</taxon>
        <taxon>Alkalithermobacter</taxon>
    </lineage>
</organism>
<dbReference type="RefSeq" id="WP_079411875.1">
    <property type="nucleotide sequence ID" value="NZ_MZGW01000003.1"/>
</dbReference>
<accession>A0A1V4I7K0</accession>